<feature type="region of interest" description="Disordered" evidence="1">
    <location>
        <begin position="96"/>
        <end position="165"/>
    </location>
</feature>
<name>A0AAV7NLD4_PLEWA</name>
<evidence type="ECO:0000313" key="2">
    <source>
        <dbReference type="EMBL" id="KAJ1116847.1"/>
    </source>
</evidence>
<organism evidence="2 3">
    <name type="scientific">Pleurodeles waltl</name>
    <name type="common">Iberian ribbed newt</name>
    <dbReference type="NCBI Taxonomy" id="8319"/>
    <lineage>
        <taxon>Eukaryota</taxon>
        <taxon>Metazoa</taxon>
        <taxon>Chordata</taxon>
        <taxon>Craniata</taxon>
        <taxon>Vertebrata</taxon>
        <taxon>Euteleostomi</taxon>
        <taxon>Amphibia</taxon>
        <taxon>Batrachia</taxon>
        <taxon>Caudata</taxon>
        <taxon>Salamandroidea</taxon>
        <taxon>Salamandridae</taxon>
        <taxon>Pleurodelinae</taxon>
        <taxon>Pleurodeles</taxon>
    </lineage>
</organism>
<feature type="region of interest" description="Disordered" evidence="1">
    <location>
        <begin position="178"/>
        <end position="313"/>
    </location>
</feature>
<feature type="compositionally biased region" description="Polar residues" evidence="1">
    <location>
        <begin position="56"/>
        <end position="71"/>
    </location>
</feature>
<dbReference type="EMBL" id="JANPWB010000012">
    <property type="protein sequence ID" value="KAJ1116847.1"/>
    <property type="molecule type" value="Genomic_DNA"/>
</dbReference>
<proteinExistence type="predicted"/>
<protein>
    <submittedName>
        <fullName evidence="2">Uncharacterized protein</fullName>
    </submittedName>
</protein>
<gene>
    <name evidence="2" type="ORF">NDU88_005052</name>
</gene>
<feature type="region of interest" description="Disordered" evidence="1">
    <location>
        <begin position="36"/>
        <end position="83"/>
    </location>
</feature>
<reference evidence="2" key="1">
    <citation type="journal article" date="2022" name="bioRxiv">
        <title>Sequencing and chromosome-scale assembly of the giantPleurodeles waltlgenome.</title>
        <authorList>
            <person name="Brown T."/>
            <person name="Elewa A."/>
            <person name="Iarovenko S."/>
            <person name="Subramanian E."/>
            <person name="Araus A.J."/>
            <person name="Petzold A."/>
            <person name="Susuki M."/>
            <person name="Suzuki K.-i.T."/>
            <person name="Hayashi T."/>
            <person name="Toyoda A."/>
            <person name="Oliveira C."/>
            <person name="Osipova E."/>
            <person name="Leigh N.D."/>
            <person name="Simon A."/>
            <person name="Yun M.H."/>
        </authorList>
    </citation>
    <scope>NUCLEOTIDE SEQUENCE</scope>
    <source>
        <strain evidence="2">20211129_DDA</strain>
        <tissue evidence="2">Liver</tissue>
    </source>
</reference>
<feature type="compositionally biased region" description="Polar residues" evidence="1">
    <location>
        <begin position="141"/>
        <end position="151"/>
    </location>
</feature>
<dbReference type="Proteomes" id="UP001066276">
    <property type="component" value="Chromosome 8"/>
</dbReference>
<feature type="compositionally biased region" description="Polar residues" evidence="1">
    <location>
        <begin position="204"/>
        <end position="226"/>
    </location>
</feature>
<evidence type="ECO:0000313" key="3">
    <source>
        <dbReference type="Proteomes" id="UP001066276"/>
    </source>
</evidence>
<dbReference type="AlphaFoldDB" id="A0AAV7NLD4"/>
<sequence length="313" mass="33461">MVTRPSTLLPTSVKGKFRLFLLRLAHLFRNRVQQAGAPTTDLNGTAKDKEGDQPRDVNNSHQCSRTDSTTKGIGGAPGPVTATPQVSVISREFPSARSATNLAPQVRNQHAGYSSSTKARPATLSATNSPRTDPTADVPPSQRSQSTTCTHRSSRTNPPPHAARFCPEEIQAPGRITISRGSGTHLHTLLPGPTSTEEERTHHLGSTQPPRGTTATANRPTQTPLQPQGLRPQAPERSVGPAPIEATLCTRPRSDMPTDPASGDEQVLNSHCPQPLRSWGSHPGGLPGEPARPLDSEIREATNTSHKRPQRGA</sequence>
<evidence type="ECO:0000256" key="1">
    <source>
        <dbReference type="SAM" id="MobiDB-lite"/>
    </source>
</evidence>
<feature type="compositionally biased region" description="Basic and acidic residues" evidence="1">
    <location>
        <begin position="46"/>
        <end position="55"/>
    </location>
</feature>
<accession>A0AAV7NLD4</accession>
<keyword evidence="3" id="KW-1185">Reference proteome</keyword>
<feature type="compositionally biased region" description="Polar residues" evidence="1">
    <location>
        <begin position="97"/>
        <end position="132"/>
    </location>
</feature>
<comment type="caution">
    <text evidence="2">The sequence shown here is derived from an EMBL/GenBank/DDBJ whole genome shotgun (WGS) entry which is preliminary data.</text>
</comment>